<sequence length="471" mass="52506">MISQEDENVVGQNALNGLNDNHSESGAPVKNSSQRGASALVNQRAIPMVTVPSNSVEKPEKFNGLNFKRWQQKMLFYLTTLGLARFLTEDAPVVTGGEVDVQSFNAVEAWKHSDFLCRNYVLNGLHDALYDVYSKLATAKELWNALDHKYKSEDAGAKKFVVGRFLDFKMVDSKTVLSQVEEMQMIFNEIRDEGMTVSESFQVASIIHLLPPAWKDFKNYLKHKRKEMNLEQLILRLRIEEDNRKNDGKLPIVHGAKANVVEHAKGSKNKGNGKSKLGPKGGVSKPKFNGKCFNCNKNGHKSSDCKAPRKKKDSQVNMVQGGQKDEDIILAAVVTEVNLVGSNSKEWFVDTGATRHICSNRELFMTFEPSNGEKVWMGNSTHSEVEGVGKVVLKMTSGKELTLNNVLYVPEIRKNLISGSLLNKHGFRMVFESDKLVLSKSGMYVGKGYAVDGLFKLNVMTIINNNNKISS</sequence>
<gene>
    <name evidence="4" type="ORF">CEPIT_LOCUS41471</name>
</gene>
<keyword evidence="5" id="KW-1185">Reference proteome</keyword>
<proteinExistence type="predicted"/>
<dbReference type="InterPro" id="IPR001878">
    <property type="entry name" value="Znf_CCHC"/>
</dbReference>
<dbReference type="SUPFAM" id="SSF57756">
    <property type="entry name" value="Retrovirus zinc finger-like domains"/>
    <property type="match status" value="1"/>
</dbReference>
<dbReference type="EMBL" id="CAMAPF010001065">
    <property type="protein sequence ID" value="CAH9144476.1"/>
    <property type="molecule type" value="Genomic_DNA"/>
</dbReference>
<organism evidence="4 5">
    <name type="scientific">Cuscuta epithymum</name>
    <dbReference type="NCBI Taxonomy" id="186058"/>
    <lineage>
        <taxon>Eukaryota</taxon>
        <taxon>Viridiplantae</taxon>
        <taxon>Streptophyta</taxon>
        <taxon>Embryophyta</taxon>
        <taxon>Tracheophyta</taxon>
        <taxon>Spermatophyta</taxon>
        <taxon>Magnoliopsida</taxon>
        <taxon>eudicotyledons</taxon>
        <taxon>Gunneridae</taxon>
        <taxon>Pentapetalae</taxon>
        <taxon>asterids</taxon>
        <taxon>lamiids</taxon>
        <taxon>Solanales</taxon>
        <taxon>Convolvulaceae</taxon>
        <taxon>Cuscuteae</taxon>
        <taxon>Cuscuta</taxon>
        <taxon>Cuscuta subgen. Cuscuta</taxon>
    </lineage>
</organism>
<dbReference type="Pfam" id="PF00098">
    <property type="entry name" value="zf-CCHC"/>
    <property type="match status" value="1"/>
</dbReference>
<dbReference type="Proteomes" id="UP001152523">
    <property type="component" value="Unassembled WGS sequence"/>
</dbReference>
<feature type="non-terminal residue" evidence="4">
    <location>
        <position position="471"/>
    </location>
</feature>
<dbReference type="PANTHER" id="PTHR47592">
    <property type="entry name" value="PBF68 PROTEIN"/>
    <property type="match status" value="1"/>
</dbReference>
<protein>
    <recommendedName>
        <fullName evidence="3">CCHC-type domain-containing protein</fullName>
    </recommendedName>
</protein>
<keyword evidence="1" id="KW-0863">Zinc-finger</keyword>
<dbReference type="InterPro" id="IPR054722">
    <property type="entry name" value="PolX-like_BBD"/>
</dbReference>
<feature type="region of interest" description="Disordered" evidence="2">
    <location>
        <begin position="299"/>
        <end position="319"/>
    </location>
</feature>
<dbReference type="InterPro" id="IPR036875">
    <property type="entry name" value="Znf_CCHC_sf"/>
</dbReference>
<feature type="domain" description="CCHC-type" evidence="3">
    <location>
        <begin position="291"/>
        <end position="306"/>
    </location>
</feature>
<dbReference type="AlphaFoldDB" id="A0AAV0G964"/>
<name>A0AAV0G964_9ASTE</name>
<keyword evidence="1" id="KW-0479">Metal-binding</keyword>
<accession>A0AAV0G964</accession>
<evidence type="ECO:0000313" key="4">
    <source>
        <dbReference type="EMBL" id="CAH9144476.1"/>
    </source>
</evidence>
<evidence type="ECO:0000259" key="3">
    <source>
        <dbReference type="PROSITE" id="PS50158"/>
    </source>
</evidence>
<dbReference type="SMART" id="SM00343">
    <property type="entry name" value="ZnF_C2HC"/>
    <property type="match status" value="1"/>
</dbReference>
<evidence type="ECO:0000313" key="5">
    <source>
        <dbReference type="Proteomes" id="UP001152523"/>
    </source>
</evidence>
<dbReference type="GO" id="GO:0003676">
    <property type="term" value="F:nucleic acid binding"/>
    <property type="evidence" value="ECO:0007669"/>
    <property type="project" value="InterPro"/>
</dbReference>
<dbReference type="PANTHER" id="PTHR47592:SF27">
    <property type="entry name" value="OS08G0421700 PROTEIN"/>
    <property type="match status" value="1"/>
</dbReference>
<dbReference type="Pfam" id="PF22936">
    <property type="entry name" value="Pol_BBD"/>
    <property type="match status" value="1"/>
</dbReference>
<dbReference type="Pfam" id="PF14223">
    <property type="entry name" value="Retrotran_gag_2"/>
    <property type="match status" value="1"/>
</dbReference>
<dbReference type="GO" id="GO:0008270">
    <property type="term" value="F:zinc ion binding"/>
    <property type="evidence" value="ECO:0007669"/>
    <property type="project" value="UniProtKB-KW"/>
</dbReference>
<keyword evidence="1" id="KW-0862">Zinc</keyword>
<feature type="region of interest" description="Disordered" evidence="2">
    <location>
        <begin position="13"/>
        <end position="34"/>
    </location>
</feature>
<dbReference type="Gene3D" id="4.10.60.10">
    <property type="entry name" value="Zinc finger, CCHC-type"/>
    <property type="match status" value="1"/>
</dbReference>
<evidence type="ECO:0000256" key="1">
    <source>
        <dbReference type="PROSITE-ProRule" id="PRU00047"/>
    </source>
</evidence>
<reference evidence="4" key="1">
    <citation type="submission" date="2022-07" db="EMBL/GenBank/DDBJ databases">
        <authorList>
            <person name="Macas J."/>
            <person name="Novak P."/>
            <person name="Neumann P."/>
        </authorList>
    </citation>
    <scope>NUCLEOTIDE SEQUENCE</scope>
</reference>
<comment type="caution">
    <text evidence="4">The sequence shown here is derived from an EMBL/GenBank/DDBJ whole genome shotgun (WGS) entry which is preliminary data.</text>
</comment>
<dbReference type="PROSITE" id="PS50158">
    <property type="entry name" value="ZF_CCHC"/>
    <property type="match status" value="1"/>
</dbReference>
<evidence type="ECO:0000256" key="2">
    <source>
        <dbReference type="SAM" id="MobiDB-lite"/>
    </source>
</evidence>